<keyword evidence="1" id="KW-0472">Membrane</keyword>
<keyword evidence="1" id="KW-1133">Transmembrane helix</keyword>
<proteinExistence type="predicted"/>
<keyword evidence="3" id="KW-1185">Reference proteome</keyword>
<accession>A0ABT3FRY0</accession>
<evidence type="ECO:0000313" key="2">
    <source>
        <dbReference type="EMBL" id="MCW1886307.1"/>
    </source>
</evidence>
<sequence length="127" mass="14747">MRPPLHRWISFWLGLFVIVFVGWAWWDSHRYYSTLIWVGKGFAWNGAGMAGISRNDFLAPDSFEFAVSRAPLGTVWLPGIRAKFPTFAVAHWAVMLSFALPWFRWLAWRWHRLGKLQAEAPPDDGSR</sequence>
<keyword evidence="1" id="KW-0812">Transmembrane</keyword>
<organism evidence="2 3">
    <name type="scientific">Luteolibacter flavescens</name>
    <dbReference type="NCBI Taxonomy" id="1859460"/>
    <lineage>
        <taxon>Bacteria</taxon>
        <taxon>Pseudomonadati</taxon>
        <taxon>Verrucomicrobiota</taxon>
        <taxon>Verrucomicrobiia</taxon>
        <taxon>Verrucomicrobiales</taxon>
        <taxon>Verrucomicrobiaceae</taxon>
        <taxon>Luteolibacter</taxon>
    </lineage>
</organism>
<dbReference type="EMBL" id="JAPDDS010000009">
    <property type="protein sequence ID" value="MCW1886307.1"/>
    <property type="molecule type" value="Genomic_DNA"/>
</dbReference>
<reference evidence="2 3" key="1">
    <citation type="submission" date="2022-10" db="EMBL/GenBank/DDBJ databases">
        <title>Luteolibacter flavescens strain MCCC 1K03193, whole genome shotgun sequencing project.</title>
        <authorList>
            <person name="Zhao G."/>
            <person name="Shen L."/>
        </authorList>
    </citation>
    <scope>NUCLEOTIDE SEQUENCE [LARGE SCALE GENOMIC DNA]</scope>
    <source>
        <strain evidence="2 3">MCCC 1K03193</strain>
    </source>
</reference>
<name>A0ABT3FRY0_9BACT</name>
<dbReference type="RefSeq" id="WP_264502264.1">
    <property type="nucleotide sequence ID" value="NZ_JAPDDS010000009.1"/>
</dbReference>
<feature type="transmembrane region" description="Helical" evidence="1">
    <location>
        <begin position="7"/>
        <end position="26"/>
    </location>
</feature>
<protein>
    <submittedName>
        <fullName evidence="2">Uncharacterized protein</fullName>
    </submittedName>
</protein>
<gene>
    <name evidence="2" type="ORF">OKA04_16335</name>
</gene>
<evidence type="ECO:0000313" key="3">
    <source>
        <dbReference type="Proteomes" id="UP001207930"/>
    </source>
</evidence>
<dbReference type="Proteomes" id="UP001207930">
    <property type="component" value="Unassembled WGS sequence"/>
</dbReference>
<evidence type="ECO:0000256" key="1">
    <source>
        <dbReference type="SAM" id="Phobius"/>
    </source>
</evidence>
<comment type="caution">
    <text evidence="2">The sequence shown here is derived from an EMBL/GenBank/DDBJ whole genome shotgun (WGS) entry which is preliminary data.</text>
</comment>
<feature type="transmembrane region" description="Helical" evidence="1">
    <location>
        <begin position="84"/>
        <end position="103"/>
    </location>
</feature>